<keyword evidence="3" id="KW-0677">Repeat</keyword>
<dbReference type="HAMAP" id="MF_00277">
    <property type="entry name" value="PII_uridylyl_transf"/>
    <property type="match status" value="1"/>
</dbReference>
<keyword evidence="6 7" id="KW-0511">Multifunctional enzyme</keyword>
<dbReference type="InterPro" id="IPR002912">
    <property type="entry name" value="ACT_dom"/>
</dbReference>
<dbReference type="InterPro" id="IPR013546">
    <property type="entry name" value="PII_UdlTrfase/GS_AdlTrfase"/>
</dbReference>
<comment type="cofactor">
    <cofactor evidence="7">
        <name>Mg(2+)</name>
        <dbReference type="ChEBI" id="CHEBI:18420"/>
    </cofactor>
</comment>
<dbReference type="Gene3D" id="3.30.70.260">
    <property type="match status" value="2"/>
</dbReference>
<accession>A0A975ITG7</accession>
<protein>
    <recommendedName>
        <fullName evidence="7">Bifunctional uridylyltransferase/uridylyl-removing enzyme</fullName>
        <shortName evidence="7">UTase/UR</shortName>
    </recommendedName>
    <alternativeName>
        <fullName evidence="7">Bifunctional [protein-PII] modification enzyme</fullName>
    </alternativeName>
    <alternativeName>
        <fullName evidence="7">Bifunctional nitrogen sensor protein</fullName>
    </alternativeName>
    <domain>
        <recommendedName>
            <fullName evidence="7">[Protein-PII] uridylyltransferase</fullName>
            <shortName evidence="7">PII uridylyltransferase</shortName>
            <shortName evidence="7">UTase</shortName>
            <ecNumber evidence="7">2.7.7.59</ecNumber>
        </recommendedName>
    </domain>
    <domain>
        <recommendedName>
            <fullName evidence="7">[Protein-PII]-UMP uridylyl-removing enzyme</fullName>
            <shortName evidence="7">UR</shortName>
            <ecNumber evidence="7">3.1.4.-</ecNumber>
        </recommendedName>
    </domain>
</protein>
<evidence type="ECO:0000256" key="3">
    <source>
        <dbReference type="ARBA" id="ARBA00022737"/>
    </source>
</evidence>
<dbReference type="GO" id="GO:0008081">
    <property type="term" value="F:phosphoric diester hydrolase activity"/>
    <property type="evidence" value="ECO:0007669"/>
    <property type="project" value="UniProtKB-UniRule"/>
</dbReference>
<keyword evidence="1 7" id="KW-0808">Transferase</keyword>
<feature type="region of interest" description="Uridylyltransferase" evidence="7">
    <location>
        <begin position="1"/>
        <end position="383"/>
    </location>
</feature>
<keyword evidence="12" id="KW-1185">Reference proteome</keyword>
<dbReference type="InterPro" id="IPR043519">
    <property type="entry name" value="NT_sf"/>
</dbReference>
<reference evidence="11" key="1">
    <citation type="submission" date="2021-04" db="EMBL/GenBank/DDBJ databases">
        <title>The complete genome sequence of Caulobacter sp. S6.</title>
        <authorList>
            <person name="Tang Y."/>
            <person name="Ouyang W."/>
            <person name="Liu Q."/>
            <person name="Huang B."/>
            <person name="Guo Z."/>
            <person name="Lei P."/>
        </authorList>
    </citation>
    <scope>NUCLEOTIDE SEQUENCE</scope>
    <source>
        <strain evidence="11">S6</strain>
    </source>
</reference>
<dbReference type="SUPFAM" id="SSF81301">
    <property type="entry name" value="Nucleotidyltransferase"/>
    <property type="match status" value="1"/>
</dbReference>
<dbReference type="PROSITE" id="PS51671">
    <property type="entry name" value="ACT"/>
    <property type="match status" value="2"/>
</dbReference>
<dbReference type="CDD" id="cd04873">
    <property type="entry name" value="ACT_UUR-ACR-like"/>
    <property type="match status" value="1"/>
</dbReference>
<dbReference type="SMART" id="SM00471">
    <property type="entry name" value="HDc"/>
    <property type="match status" value="1"/>
</dbReference>
<comment type="catalytic activity">
    <reaction evidence="7">
        <text>[protein-PII]-uridylyl-L-tyrosine + H2O = [protein-PII]-L-tyrosine + UMP + H(+)</text>
        <dbReference type="Rhea" id="RHEA:48600"/>
        <dbReference type="Rhea" id="RHEA-COMP:12147"/>
        <dbReference type="Rhea" id="RHEA-COMP:12148"/>
        <dbReference type="ChEBI" id="CHEBI:15377"/>
        <dbReference type="ChEBI" id="CHEBI:15378"/>
        <dbReference type="ChEBI" id="CHEBI:46858"/>
        <dbReference type="ChEBI" id="CHEBI:57865"/>
        <dbReference type="ChEBI" id="CHEBI:90602"/>
    </reaction>
</comment>
<dbReference type="InterPro" id="IPR006674">
    <property type="entry name" value="HD_domain"/>
</dbReference>
<dbReference type="NCBIfam" id="NF003467">
    <property type="entry name" value="PRK05092.1"/>
    <property type="match status" value="1"/>
</dbReference>
<dbReference type="Gene3D" id="3.30.460.10">
    <property type="entry name" value="Beta Polymerase, domain 2"/>
    <property type="match status" value="1"/>
</dbReference>
<dbReference type="PROSITE" id="PS51831">
    <property type="entry name" value="HD"/>
    <property type="match status" value="1"/>
</dbReference>
<dbReference type="CDD" id="cd05401">
    <property type="entry name" value="NT_GlnE_GlnD_like"/>
    <property type="match status" value="1"/>
</dbReference>
<gene>
    <name evidence="7" type="primary">glnD</name>
    <name evidence="11" type="ORF">KCG34_15245</name>
</gene>
<comment type="caution">
    <text evidence="7">Lacks conserved residue(s) required for the propagation of feature annotation.</text>
</comment>
<comment type="activity regulation">
    <text evidence="7">Uridylyltransferase (UTase) activity is inhibited by glutamine, while glutamine activates uridylyl-removing (UR) activity.</text>
</comment>
<evidence type="ECO:0000256" key="8">
    <source>
        <dbReference type="SAM" id="MobiDB-lite"/>
    </source>
</evidence>
<dbReference type="PIRSF" id="PIRSF006288">
    <property type="entry name" value="PII_uridyltransf"/>
    <property type="match status" value="1"/>
</dbReference>
<dbReference type="SUPFAM" id="SSF81891">
    <property type="entry name" value="Poly A polymerase C-terminal region-like"/>
    <property type="match status" value="1"/>
</dbReference>
<name>A0A975ITG7_9CAUL</name>
<comment type="catalytic activity">
    <reaction evidence="7">
        <text>[protein-PII]-L-tyrosine + UTP = [protein-PII]-uridylyl-L-tyrosine + diphosphate</text>
        <dbReference type="Rhea" id="RHEA:13673"/>
        <dbReference type="Rhea" id="RHEA-COMP:12147"/>
        <dbReference type="Rhea" id="RHEA-COMP:12148"/>
        <dbReference type="ChEBI" id="CHEBI:33019"/>
        <dbReference type="ChEBI" id="CHEBI:46398"/>
        <dbReference type="ChEBI" id="CHEBI:46858"/>
        <dbReference type="ChEBI" id="CHEBI:90602"/>
        <dbReference type="EC" id="2.7.7.59"/>
    </reaction>
</comment>
<dbReference type="EMBL" id="CP073078">
    <property type="protein sequence ID" value="QUD86444.1"/>
    <property type="molecule type" value="Genomic_DNA"/>
</dbReference>
<comment type="similarity">
    <text evidence="7">Belongs to the GlnD family.</text>
</comment>
<dbReference type="Pfam" id="PF01842">
    <property type="entry name" value="ACT"/>
    <property type="match status" value="1"/>
</dbReference>
<keyword evidence="2 7" id="KW-0548">Nucleotidyltransferase</keyword>
<dbReference type="RefSeq" id="WP_211936496.1">
    <property type="nucleotide sequence ID" value="NZ_CP073078.1"/>
</dbReference>
<evidence type="ECO:0000256" key="1">
    <source>
        <dbReference type="ARBA" id="ARBA00022679"/>
    </source>
</evidence>
<evidence type="ECO:0000256" key="4">
    <source>
        <dbReference type="ARBA" id="ARBA00022801"/>
    </source>
</evidence>
<organism evidence="11 12">
    <name type="scientific">Phenylobacterium montanum</name>
    <dbReference type="NCBI Taxonomy" id="2823693"/>
    <lineage>
        <taxon>Bacteria</taxon>
        <taxon>Pseudomonadati</taxon>
        <taxon>Pseudomonadota</taxon>
        <taxon>Alphaproteobacteria</taxon>
        <taxon>Caulobacterales</taxon>
        <taxon>Caulobacteraceae</taxon>
        <taxon>Phenylobacterium</taxon>
    </lineage>
</organism>
<keyword evidence="4 7" id="KW-0378">Hydrolase</keyword>
<dbReference type="InterPro" id="IPR045865">
    <property type="entry name" value="ACT-like_dom_sf"/>
</dbReference>
<evidence type="ECO:0000256" key="5">
    <source>
        <dbReference type="ARBA" id="ARBA00022842"/>
    </source>
</evidence>
<evidence type="ECO:0000256" key="6">
    <source>
        <dbReference type="ARBA" id="ARBA00023268"/>
    </source>
</evidence>
<dbReference type="Pfam" id="PF08335">
    <property type="entry name" value="GlnD_UR_UTase"/>
    <property type="match status" value="1"/>
</dbReference>
<evidence type="ECO:0000256" key="2">
    <source>
        <dbReference type="ARBA" id="ARBA00022695"/>
    </source>
</evidence>
<keyword evidence="5 7" id="KW-0460">Magnesium</keyword>
<dbReference type="PANTHER" id="PTHR47320:SF1">
    <property type="entry name" value="BIFUNCTIONAL URIDYLYLTRANSFERASE_URIDYLYL-REMOVING ENZYME"/>
    <property type="match status" value="1"/>
</dbReference>
<dbReference type="PANTHER" id="PTHR47320">
    <property type="entry name" value="BIFUNCTIONAL URIDYLYLTRANSFERASE/URIDYLYL-REMOVING ENZYME"/>
    <property type="match status" value="1"/>
</dbReference>
<dbReference type="InterPro" id="IPR010043">
    <property type="entry name" value="UTase/UR"/>
</dbReference>
<feature type="domain" description="HD" evidence="10">
    <location>
        <begin position="501"/>
        <end position="623"/>
    </location>
</feature>
<evidence type="ECO:0000313" key="12">
    <source>
        <dbReference type="Proteomes" id="UP000676409"/>
    </source>
</evidence>
<feature type="domain" description="ACT" evidence="9">
    <location>
        <begin position="742"/>
        <end position="825"/>
    </location>
</feature>
<dbReference type="SUPFAM" id="SSF81593">
    <property type="entry name" value="Nucleotidyltransferase substrate binding subunit/domain"/>
    <property type="match status" value="1"/>
</dbReference>
<dbReference type="GO" id="GO:0008773">
    <property type="term" value="F:[protein-PII] uridylyltransferase activity"/>
    <property type="evidence" value="ECO:0007669"/>
    <property type="project" value="UniProtKB-UniRule"/>
</dbReference>
<dbReference type="Pfam" id="PF01966">
    <property type="entry name" value="HD"/>
    <property type="match status" value="1"/>
</dbReference>
<dbReference type="NCBIfam" id="TIGR01693">
    <property type="entry name" value="UTase_glnD"/>
    <property type="match status" value="1"/>
</dbReference>
<dbReference type="EC" id="3.1.4.-" evidence="7"/>
<dbReference type="Proteomes" id="UP000676409">
    <property type="component" value="Chromosome"/>
</dbReference>
<dbReference type="SUPFAM" id="SSF55021">
    <property type="entry name" value="ACT-like"/>
    <property type="match status" value="2"/>
</dbReference>
<dbReference type="KEGG" id="caul:KCG34_15245"/>
<feature type="domain" description="ACT" evidence="9">
    <location>
        <begin position="853"/>
        <end position="933"/>
    </location>
</feature>
<dbReference type="InterPro" id="IPR003607">
    <property type="entry name" value="HD/PDEase_dom"/>
</dbReference>
<sequence length="945" mass="104091">MPPRLRPTRIEYVVDGIKLRSQLTAAALSAIGDEAEQRRRALEILKAALFRGRMIAKERLENGAGGIETARLLSGVTDEVVTALYDFTTVHVFRARNPTEGERLAVMAVGGYGRGTLAPFSDLDLLFLRPYKQTAHAESVIEFMLYALWDLGFKVGHASRTVEECVKLSKEDFTIRTSILEARRLTGDEQLASELKKRFRDEVIKGTGAEFVTAKLKERDERQARAGASRYLVEPNIKEGKGGLRDLNTLFWIAQYLHPLDSPDQALSLDMFDRREVRAFIRAFDFLWAVRSHLHFVTGRPEERLSFDLQPEIARRMGYFDRPRKDGDNTPAVERFMRRYFLIAREVGVLTRQFCAKLEADQAKKKPQGLSRFLGARRGSRKPLDVKGFAEDGGRLTVDGPETFERDPVNLIRLFVVADRRNMDLHPDAFTLVTRSLPLITSKLRRDPEAAKAFLDVLARGKRTLATLTLMNETGVLGRFIPEFGHIVAQMQFNMYHSYTVDEHTLRAVGLIADIARGDLSVDHPLSVQTYPLIEDREALFLAMLLHDTGKGGVGGQEKAGARAARQACERLGLERERIELVAWLVEHHLVMSDFAQKRDVADPHTVTAFARIVENPERLRLLLVLTVADIRAVGPGVWNGWKGQLLRELFGSTEAIFRGGRGGDPAATFARHLHAEAGQARAALVAADPAAADWAAVMEDAYFTGFEAADHLAHAALARRAHEAGGAAAKAQIRSDRNAAEITVIAPDRRGLFADLASVIAGFGANVVGARAFTIQGAEALDVFYVQDVAGQAYGCEAPRTLERLVEALEAAGRGETHTGEPKRPRDLGRAAAFTIIPTVTVDNDASEDASVIEVSGRDRPGLLGALAHTLTDAGLSILSAHIDNYGERAVDAFYVCGEDGQKLTDPRRVAGLKAVLTEVLDQESGEAQAGRPRLSRARASVAR</sequence>
<evidence type="ECO:0000313" key="11">
    <source>
        <dbReference type="EMBL" id="QUD86444.1"/>
    </source>
</evidence>
<evidence type="ECO:0000259" key="10">
    <source>
        <dbReference type="PROSITE" id="PS51831"/>
    </source>
</evidence>
<dbReference type="Gene3D" id="1.10.3090.10">
    <property type="entry name" value="cca-adding enzyme, domain 2"/>
    <property type="match status" value="1"/>
</dbReference>
<dbReference type="GO" id="GO:0006808">
    <property type="term" value="P:regulation of nitrogen utilization"/>
    <property type="evidence" value="ECO:0007669"/>
    <property type="project" value="UniProtKB-UniRule"/>
</dbReference>
<dbReference type="CDD" id="cd00077">
    <property type="entry name" value="HDc"/>
    <property type="match status" value="1"/>
</dbReference>
<comment type="function">
    <text evidence="7">Modifies, by uridylylation and deuridylylation, the PII regulatory proteins (GlnB and homologs), in response to the nitrogen status of the cell that GlnD senses through the glutamine level. Under low glutamine levels, catalyzes the conversion of the PII proteins and UTP to PII-UMP and PPi, while under higher glutamine levels, GlnD hydrolyzes PII-UMP to PII and UMP (deuridylylation). Thus, controls uridylylation state and activity of the PII proteins, and plays an important role in the regulation of nitrogen metabolism.</text>
</comment>
<dbReference type="AlphaFoldDB" id="A0A975ITG7"/>
<dbReference type="EC" id="2.7.7.59" evidence="7"/>
<evidence type="ECO:0000256" key="7">
    <source>
        <dbReference type="HAMAP-Rule" id="MF_00277"/>
    </source>
</evidence>
<feature type="region of interest" description="Disordered" evidence="8">
    <location>
        <begin position="924"/>
        <end position="945"/>
    </location>
</feature>
<evidence type="ECO:0000259" key="9">
    <source>
        <dbReference type="PROSITE" id="PS51671"/>
    </source>
</evidence>
<dbReference type="CDD" id="cd04899">
    <property type="entry name" value="ACT_ACR-UUR-like_2"/>
    <property type="match status" value="1"/>
</dbReference>
<proteinExistence type="inferred from homology"/>
<comment type="domain">
    <text evidence="7">Has four distinct domains: an N-terminal nucleotidyltransferase (NT) domain responsible for UTase activity, a central HD domain that encodes UR activity, and two C-terminal ACT domains that seem to have a role in glutamine sensing.</text>
</comment>